<dbReference type="EMBL" id="CM047948">
    <property type="protein sequence ID" value="KAI9896315.1"/>
    <property type="molecule type" value="Genomic_DNA"/>
</dbReference>
<proteinExistence type="predicted"/>
<keyword evidence="2" id="KW-1185">Reference proteome</keyword>
<dbReference type="Proteomes" id="UP001163324">
    <property type="component" value="Chromosome 9"/>
</dbReference>
<accession>A0ACC0UQC1</accession>
<protein>
    <submittedName>
        <fullName evidence="1">Uncharacterized protein</fullName>
    </submittedName>
</protein>
<evidence type="ECO:0000313" key="1">
    <source>
        <dbReference type="EMBL" id="KAI9896315.1"/>
    </source>
</evidence>
<organism evidence="1 2">
    <name type="scientific">Trichothecium roseum</name>
    <dbReference type="NCBI Taxonomy" id="47278"/>
    <lineage>
        <taxon>Eukaryota</taxon>
        <taxon>Fungi</taxon>
        <taxon>Dikarya</taxon>
        <taxon>Ascomycota</taxon>
        <taxon>Pezizomycotina</taxon>
        <taxon>Sordariomycetes</taxon>
        <taxon>Hypocreomycetidae</taxon>
        <taxon>Hypocreales</taxon>
        <taxon>Hypocreales incertae sedis</taxon>
        <taxon>Trichothecium</taxon>
    </lineage>
</organism>
<name>A0ACC0UQC1_9HYPO</name>
<sequence length="1496" mass="162215">MPQRMTNSTPVIEKHTSDSIISQVTESPSIPDHADEIAVDITSNTLGQPSKPSLKNLFLFTTVSHAWPLFAAIVASALTAGFKTVLSVVLGEIFDIIGYYEAGARQGDDTLHAVSKWSTILIGLGVGNLISNAAFLVLWVIFGELQASSVRHGIFNSLLSKDMGWFDSQEHGISSLLVRIQTQTRDLQNATSQVFGLLICDIITALASLAVALYYSWKLTLVLFTTLPISMLVLSLATRKLEPAIQAQRYELATASKHATASLTAIDLVKIFNGYDHELSQYVHAIQLAAKRYMMQAMCNSIQIGYVAFWVIAMFVVGFWYGVVLVEQGLSPGTIMTTFYATLGCIQGLEALMPHWLVIAKGMSAGAFLHSVVDEGMDKDHEGHRERRHTVYPPTCAGDIELKSVSFAYPSNPEQYVLNESSFFFPAGDMTFIVGRSGSGKSTVGNLLARFYEPSTGSIRVDNILAQRLDPRWMRQNITLIQQSSVLFNESFFANVALGHHQPDSISQEDVILACQAALLESTIAGLPEGMDTNVGADGHNLSGGQKQRLALARAHLRNPPVLILDEITSGLDQVNRGLVMASLREWRRGKTTIIITHDVHQIDNGDFVYVMDDSRVVQEGYKKDLSNQEGHFNVLSAAETETVPEIEVISAVTQSPATPLVHSKSGRLADILVSQLDSNVRRLNRDSQRVSIGAGTAHATQLRSDQAWTRPRAALSRIPTFRSTNGEGWESERKRFSTFVSERFLLSSHKPNASFGPSQNSESLQVPGPVSSHPTECSMHEGVPAYMGQPLGKDSMYKGGPKANSSSDDSWSTNPFSDDSVIPMENLESPRKNFQRPKIVIHTDDIVGAHSASSSISDPNDEFHEDHDSREEPQEEEGDAEHGIAKKAKKKDSLFTTLKSVWPNLGVRDRITLLFGIVACVIGAASTPVFSYCFAQLLGIMTEPGDKSKKGMKWALIMFGIAITDGLGFGGGRFLLEKTGQAWINTLRAEALRRIMAQPKPWFSKTKNSPGRIIECLDRNAEEMRNIVGKFVPISIGLFTMLGISAVWSLAVSWKLTLVSLAPLPLVAGAIKGYSFVSGKWEARCNKGAEDTSAALTEVFINIRVVRALALEEYFRNKYFNLVASTLGLGMRRGGFTCSLYGLYQSLGYGLTALVFYYGTVLLVVARELNITQVMLVVNLLLFSIGSASSFLNGIPVLTMAQATASQMLEYTRLSMEPPEGQRGALPVSNPLPVEMRNLGFSYKTGSSSHRVLQSTSLSIQAGKCTVIVGHSGCGKSTILSIIMGLYVPDATSQPSLTYGGESSTNVDVDSLRSSMAYVPQAPFLFPASIAENIAYGLPQDSPFRLAASIWRAAEAAGIHEWISSLPHGYDTLVGEGGQSLSGGQAQRVSIARALVRRPRLLVLDEPTSALDAESAETVRRTVAGLASGGGMAIALVTHSREMMRVADWVVMLGEGGVGLEEGTYAGLWGGRGPFRALVSGVDGSSSGKGKGPAV</sequence>
<comment type="caution">
    <text evidence="1">The sequence shown here is derived from an EMBL/GenBank/DDBJ whole genome shotgun (WGS) entry which is preliminary data.</text>
</comment>
<evidence type="ECO:0000313" key="2">
    <source>
        <dbReference type="Proteomes" id="UP001163324"/>
    </source>
</evidence>
<gene>
    <name evidence="1" type="ORF">N3K66_008487</name>
</gene>
<reference evidence="1" key="1">
    <citation type="submission" date="2022-10" db="EMBL/GenBank/DDBJ databases">
        <title>Complete Genome of Trichothecium roseum strain YXFP-22015, a Plant Pathogen Isolated from Citrus.</title>
        <authorList>
            <person name="Wang Y."/>
            <person name="Zhu L."/>
        </authorList>
    </citation>
    <scope>NUCLEOTIDE SEQUENCE</scope>
    <source>
        <strain evidence="1">YXFP-22015</strain>
    </source>
</reference>